<sequence>MRIRDILQTKGSDVVVIAPDSSVRDLVTLLRQHNLGAVIVSTDGTTMTGIVSERDVVRRLATDADVLSARVADVMTDVVHTCSPQDSVDSLMATMTDHRIRHLPVLDADGHLSGIVSIGDVVKSTITTLQYERDRLQEYVSS</sequence>
<evidence type="ECO:0000313" key="4">
    <source>
        <dbReference type="EMBL" id="GAA3716655.1"/>
    </source>
</evidence>
<evidence type="ECO:0000256" key="1">
    <source>
        <dbReference type="ARBA" id="ARBA00023122"/>
    </source>
</evidence>
<dbReference type="InterPro" id="IPR000644">
    <property type="entry name" value="CBS_dom"/>
</dbReference>
<organism evidence="4 5">
    <name type="scientific">Microlunatus aurantiacus</name>
    <dbReference type="NCBI Taxonomy" id="446786"/>
    <lineage>
        <taxon>Bacteria</taxon>
        <taxon>Bacillati</taxon>
        <taxon>Actinomycetota</taxon>
        <taxon>Actinomycetes</taxon>
        <taxon>Propionibacteriales</taxon>
        <taxon>Propionibacteriaceae</taxon>
        <taxon>Microlunatus</taxon>
    </lineage>
</organism>
<feature type="domain" description="CBS" evidence="3">
    <location>
        <begin position="8"/>
        <end position="66"/>
    </location>
</feature>
<dbReference type="Pfam" id="PF00571">
    <property type="entry name" value="CBS"/>
    <property type="match status" value="2"/>
</dbReference>
<reference evidence="5" key="1">
    <citation type="journal article" date="2019" name="Int. J. Syst. Evol. Microbiol.">
        <title>The Global Catalogue of Microorganisms (GCM) 10K type strain sequencing project: providing services to taxonomists for standard genome sequencing and annotation.</title>
        <authorList>
            <consortium name="The Broad Institute Genomics Platform"/>
            <consortium name="The Broad Institute Genome Sequencing Center for Infectious Disease"/>
            <person name="Wu L."/>
            <person name="Ma J."/>
        </authorList>
    </citation>
    <scope>NUCLEOTIDE SEQUENCE [LARGE SCALE GENOMIC DNA]</scope>
    <source>
        <strain evidence="5">JCM 16548</strain>
    </source>
</reference>
<dbReference type="Gene3D" id="3.10.580.10">
    <property type="entry name" value="CBS-domain"/>
    <property type="match status" value="1"/>
</dbReference>
<dbReference type="InterPro" id="IPR044725">
    <property type="entry name" value="CBSX3_CBS_dom"/>
</dbReference>
<keyword evidence="5" id="KW-1185">Reference proteome</keyword>
<feature type="domain" description="CBS" evidence="3">
    <location>
        <begin position="75"/>
        <end position="135"/>
    </location>
</feature>
<dbReference type="CDD" id="cd04623">
    <property type="entry name" value="CBS_pair_bac_euk"/>
    <property type="match status" value="1"/>
</dbReference>
<evidence type="ECO:0000256" key="2">
    <source>
        <dbReference type="PROSITE-ProRule" id="PRU00703"/>
    </source>
</evidence>
<protein>
    <submittedName>
        <fullName evidence="4">CBS domain-containing protein</fullName>
    </submittedName>
</protein>
<comment type="caution">
    <text evidence="4">The sequence shown here is derived from an EMBL/GenBank/DDBJ whole genome shotgun (WGS) entry which is preliminary data.</text>
</comment>
<dbReference type="SUPFAM" id="SSF54631">
    <property type="entry name" value="CBS-domain pair"/>
    <property type="match status" value="1"/>
</dbReference>
<name>A0ABP7EBS9_9ACTN</name>
<gene>
    <name evidence="4" type="ORF">GCM10022204_40550</name>
</gene>
<dbReference type="PANTHER" id="PTHR43080:SF2">
    <property type="entry name" value="CBS DOMAIN-CONTAINING PROTEIN"/>
    <property type="match status" value="1"/>
</dbReference>
<proteinExistence type="predicted"/>
<dbReference type="RefSeq" id="WP_344814273.1">
    <property type="nucleotide sequence ID" value="NZ_BAAAYX010000020.1"/>
</dbReference>
<accession>A0ABP7EBS9</accession>
<dbReference type="SMART" id="SM00116">
    <property type="entry name" value="CBS"/>
    <property type="match status" value="2"/>
</dbReference>
<dbReference type="PANTHER" id="PTHR43080">
    <property type="entry name" value="CBS DOMAIN-CONTAINING PROTEIN CBSX3, MITOCHONDRIAL"/>
    <property type="match status" value="1"/>
</dbReference>
<dbReference type="InterPro" id="IPR046342">
    <property type="entry name" value="CBS_dom_sf"/>
</dbReference>
<dbReference type="Proteomes" id="UP001500051">
    <property type="component" value="Unassembled WGS sequence"/>
</dbReference>
<evidence type="ECO:0000313" key="5">
    <source>
        <dbReference type="Proteomes" id="UP001500051"/>
    </source>
</evidence>
<evidence type="ECO:0000259" key="3">
    <source>
        <dbReference type="PROSITE" id="PS51371"/>
    </source>
</evidence>
<keyword evidence="1 2" id="KW-0129">CBS domain</keyword>
<dbReference type="PROSITE" id="PS51371">
    <property type="entry name" value="CBS"/>
    <property type="match status" value="2"/>
</dbReference>
<dbReference type="EMBL" id="BAAAYX010000020">
    <property type="protein sequence ID" value="GAA3716655.1"/>
    <property type="molecule type" value="Genomic_DNA"/>
</dbReference>
<dbReference type="InterPro" id="IPR051257">
    <property type="entry name" value="Diverse_CBS-Domain"/>
</dbReference>